<dbReference type="EMBL" id="DVOR01000007">
    <property type="protein sequence ID" value="HIV08511.1"/>
    <property type="molecule type" value="Genomic_DNA"/>
</dbReference>
<evidence type="ECO:0000313" key="1">
    <source>
        <dbReference type="EMBL" id="HIV08511.1"/>
    </source>
</evidence>
<dbReference type="SUPFAM" id="SSF53649">
    <property type="entry name" value="Alkaline phosphatase-like"/>
    <property type="match status" value="1"/>
</dbReference>
<sequence length="75" mass="8682">RPLLFEHEGNRALIEGDWKLVAKGPKGKWELYDLAADRNELRDLAPTHPDRVRAMAARWQSEARRTHILPSPFLP</sequence>
<dbReference type="InterPro" id="IPR017850">
    <property type="entry name" value="Alkaline_phosphatase_core_sf"/>
</dbReference>
<reference evidence="1" key="1">
    <citation type="submission" date="2020-10" db="EMBL/GenBank/DDBJ databases">
        <authorList>
            <person name="Gilroy R."/>
        </authorList>
    </citation>
    <scope>NUCLEOTIDE SEQUENCE</scope>
    <source>
        <strain evidence="1">35461</strain>
    </source>
</reference>
<feature type="non-terminal residue" evidence="1">
    <location>
        <position position="1"/>
    </location>
</feature>
<gene>
    <name evidence="1" type="ORF">IAC79_00145</name>
</gene>
<comment type="caution">
    <text evidence="1">The sequence shown here is derived from an EMBL/GenBank/DDBJ whole genome shotgun (WGS) entry which is preliminary data.</text>
</comment>
<accession>A0A9D1NLV6</accession>
<evidence type="ECO:0000313" key="2">
    <source>
        <dbReference type="Proteomes" id="UP000886845"/>
    </source>
</evidence>
<proteinExistence type="predicted"/>
<reference evidence="1" key="2">
    <citation type="journal article" date="2021" name="PeerJ">
        <title>Extensive microbial diversity within the chicken gut microbiome revealed by metagenomics and culture.</title>
        <authorList>
            <person name="Gilroy R."/>
            <person name="Ravi A."/>
            <person name="Getino M."/>
            <person name="Pursley I."/>
            <person name="Horton D.L."/>
            <person name="Alikhan N.F."/>
            <person name="Baker D."/>
            <person name="Gharbi K."/>
            <person name="Hall N."/>
            <person name="Watson M."/>
            <person name="Adriaenssens E.M."/>
            <person name="Foster-Nyarko E."/>
            <person name="Jarju S."/>
            <person name="Secka A."/>
            <person name="Antonio M."/>
            <person name="Oren A."/>
            <person name="Chaudhuri R.R."/>
            <person name="La Ragione R."/>
            <person name="Hildebrand F."/>
            <person name="Pallen M.J."/>
        </authorList>
    </citation>
    <scope>NUCLEOTIDE SEQUENCE</scope>
    <source>
        <strain evidence="1">35461</strain>
    </source>
</reference>
<dbReference type="Proteomes" id="UP000886845">
    <property type="component" value="Unassembled WGS sequence"/>
</dbReference>
<organism evidence="1 2">
    <name type="scientific">Candidatus Spyradenecus faecavium</name>
    <dbReference type="NCBI Taxonomy" id="2840947"/>
    <lineage>
        <taxon>Bacteria</taxon>
        <taxon>Pseudomonadati</taxon>
        <taxon>Lentisphaerota</taxon>
        <taxon>Lentisphaeria</taxon>
        <taxon>Lentisphaerales</taxon>
        <taxon>Lentisphaeraceae</taxon>
        <taxon>Lentisphaeraceae incertae sedis</taxon>
        <taxon>Candidatus Spyradenecus</taxon>
    </lineage>
</organism>
<protein>
    <submittedName>
        <fullName evidence="1">Arylsulfatase</fullName>
    </submittedName>
</protein>
<dbReference type="Gene3D" id="3.30.1120.10">
    <property type="match status" value="1"/>
</dbReference>
<name>A0A9D1NLV6_9BACT</name>
<dbReference type="AlphaFoldDB" id="A0A9D1NLV6"/>